<accession>A0A7W5ZUZ7</accession>
<evidence type="ECO:0008006" key="3">
    <source>
        <dbReference type="Google" id="ProtNLM"/>
    </source>
</evidence>
<dbReference type="RefSeq" id="WP_183612742.1">
    <property type="nucleotide sequence ID" value="NZ_JACICY010000003.1"/>
</dbReference>
<reference evidence="1 2" key="1">
    <citation type="submission" date="2020-08" db="EMBL/GenBank/DDBJ databases">
        <title>Genomic Encyclopedia of Type Strains, Phase IV (KMG-IV): sequencing the most valuable type-strain genomes for metagenomic binning, comparative biology and taxonomic classification.</title>
        <authorList>
            <person name="Goeker M."/>
        </authorList>
    </citation>
    <scope>NUCLEOTIDE SEQUENCE [LARGE SCALE GENOMIC DNA]</scope>
    <source>
        <strain evidence="1 2">DSM 14552</strain>
    </source>
</reference>
<protein>
    <recommendedName>
        <fullName evidence="3">DUF4261 domain-containing protein</fullName>
    </recommendedName>
</protein>
<proteinExistence type="predicted"/>
<name>A0A7W5ZUZ7_9SPHN</name>
<dbReference type="AlphaFoldDB" id="A0A7W5ZUZ7"/>
<evidence type="ECO:0000313" key="1">
    <source>
        <dbReference type="EMBL" id="MBB3860481.1"/>
    </source>
</evidence>
<comment type="caution">
    <text evidence="1">The sequence shown here is derived from an EMBL/GenBank/DDBJ whole genome shotgun (WGS) entry which is preliminary data.</text>
</comment>
<organism evidence="1 2">
    <name type="scientific">Novosphingobium hassiacum</name>
    <dbReference type="NCBI Taxonomy" id="173676"/>
    <lineage>
        <taxon>Bacteria</taxon>
        <taxon>Pseudomonadati</taxon>
        <taxon>Pseudomonadota</taxon>
        <taxon>Alphaproteobacteria</taxon>
        <taxon>Sphingomonadales</taxon>
        <taxon>Sphingomonadaceae</taxon>
        <taxon>Novosphingobium</taxon>
    </lineage>
</organism>
<dbReference type="EMBL" id="JACICY010000003">
    <property type="protein sequence ID" value="MBB3860481.1"/>
    <property type="molecule type" value="Genomic_DNA"/>
</dbReference>
<dbReference type="Proteomes" id="UP000562395">
    <property type="component" value="Unassembled WGS sequence"/>
</dbReference>
<keyword evidence="2" id="KW-1185">Reference proteome</keyword>
<gene>
    <name evidence="1" type="ORF">GGQ88_001747</name>
</gene>
<evidence type="ECO:0000313" key="2">
    <source>
        <dbReference type="Proteomes" id="UP000562395"/>
    </source>
</evidence>
<sequence>MDASDQSRDCAPLAALLYDSGSLPGIADIVGAAQAAGRFSVTHVAPASDGWAELLRDGLTFDLSGLSGGARAGSPEVIHLLGVEPHMIEGCAALLLSPGPHLAGAEKLLPVIRVIAELVLQLSRVGEPKAICWIPAKNALSPALFAKAVSPWLDGGPFPALALAAIQRTSDGSVESEGLKFLTGQEFSLSSQSASSPEQLTRAAIRLIDWLVAHGPVTKAQKVNLAGTGAVFLEAQGSTRIVARCV</sequence>